<evidence type="ECO:0000313" key="6">
    <source>
        <dbReference type="Proteomes" id="UP001597478"/>
    </source>
</evidence>
<dbReference type="SUPFAM" id="SSF53686">
    <property type="entry name" value="Tryptophan synthase beta subunit-like PLP-dependent enzymes"/>
    <property type="match status" value="1"/>
</dbReference>
<reference evidence="6" key="1">
    <citation type="journal article" date="2019" name="Int. J. Syst. Evol. Microbiol.">
        <title>The Global Catalogue of Microorganisms (GCM) 10K type strain sequencing project: providing services to taxonomists for standard genome sequencing and annotation.</title>
        <authorList>
            <consortium name="The Broad Institute Genomics Platform"/>
            <consortium name="The Broad Institute Genome Sequencing Center for Infectious Disease"/>
            <person name="Wu L."/>
            <person name="Ma J."/>
        </authorList>
    </citation>
    <scope>NUCLEOTIDE SEQUENCE [LARGE SCALE GENOMIC DNA]</scope>
    <source>
        <strain evidence="6">IBRC-M 10906</strain>
    </source>
</reference>
<comment type="cofactor">
    <cofactor evidence="1">
        <name>pyridoxal 5'-phosphate</name>
        <dbReference type="ChEBI" id="CHEBI:597326"/>
    </cofactor>
</comment>
<gene>
    <name evidence="5" type="ORF">ACFS2C_07515</name>
</gene>
<proteinExistence type="predicted"/>
<sequence length="316" mass="31568">MAIRDVRTPGPDDLARAWEIVRSTVPPTPLAPATDTGPALKLETFQPTGSFKVRGALSALAAVGPSDEVVTASAGNHGLGVAFAATRLGRRATVVVPGTASPAKVAALRAFDIELVQTGTSYAEAEAHALELAARGARFVSPYNDPDVVAGQATIGYELAEQTRGPLTVVCGVGGGGLASGLGLWAAERTDVRLVGVEADAAPSMAAAVRAGRQVPVEVGPTIADGIAANLEAGSVTIDLVAKHVDELVAVSEAELHAAVRYLAGERGVVAEGAGAAAAAAVLSGKVSAEGTVVAVVSGRNIALDVLARLLTSGAP</sequence>
<evidence type="ECO:0000256" key="2">
    <source>
        <dbReference type="ARBA" id="ARBA00022898"/>
    </source>
</evidence>
<evidence type="ECO:0000313" key="5">
    <source>
        <dbReference type="EMBL" id="MFD2799233.1"/>
    </source>
</evidence>
<dbReference type="PANTHER" id="PTHR48078:SF6">
    <property type="entry name" value="L-THREONINE DEHYDRATASE CATABOLIC TDCB"/>
    <property type="match status" value="1"/>
</dbReference>
<accession>A0ABW5W5R0</accession>
<evidence type="ECO:0000256" key="1">
    <source>
        <dbReference type="ARBA" id="ARBA00001933"/>
    </source>
</evidence>
<keyword evidence="6" id="KW-1185">Reference proteome</keyword>
<evidence type="ECO:0000259" key="4">
    <source>
        <dbReference type="Pfam" id="PF00291"/>
    </source>
</evidence>
<dbReference type="EMBL" id="JBHUOF010000007">
    <property type="protein sequence ID" value="MFD2799233.1"/>
    <property type="molecule type" value="Genomic_DNA"/>
</dbReference>
<dbReference type="RefSeq" id="WP_377386089.1">
    <property type="nucleotide sequence ID" value="NZ_JBHSAN010000006.1"/>
</dbReference>
<keyword evidence="2" id="KW-0663">Pyridoxal phosphate</keyword>
<dbReference type="Proteomes" id="UP001597478">
    <property type="component" value="Unassembled WGS sequence"/>
</dbReference>
<evidence type="ECO:0000256" key="3">
    <source>
        <dbReference type="ARBA" id="ARBA00023239"/>
    </source>
</evidence>
<organism evidence="5 6">
    <name type="scientific">Prauserella oleivorans</name>
    <dbReference type="NCBI Taxonomy" id="1478153"/>
    <lineage>
        <taxon>Bacteria</taxon>
        <taxon>Bacillati</taxon>
        <taxon>Actinomycetota</taxon>
        <taxon>Actinomycetes</taxon>
        <taxon>Pseudonocardiales</taxon>
        <taxon>Pseudonocardiaceae</taxon>
        <taxon>Prauserella</taxon>
    </lineage>
</organism>
<protein>
    <submittedName>
        <fullName evidence="5">Threonine/serine dehydratase</fullName>
    </submittedName>
</protein>
<dbReference type="InterPro" id="IPR036052">
    <property type="entry name" value="TrpB-like_PALP_sf"/>
</dbReference>
<comment type="caution">
    <text evidence="5">The sequence shown here is derived from an EMBL/GenBank/DDBJ whole genome shotgun (WGS) entry which is preliminary data.</text>
</comment>
<keyword evidence="3" id="KW-0456">Lyase</keyword>
<dbReference type="PANTHER" id="PTHR48078">
    <property type="entry name" value="THREONINE DEHYDRATASE, MITOCHONDRIAL-RELATED"/>
    <property type="match status" value="1"/>
</dbReference>
<dbReference type="InterPro" id="IPR001926">
    <property type="entry name" value="TrpB-like_PALP"/>
</dbReference>
<dbReference type="Gene3D" id="3.40.50.1100">
    <property type="match status" value="2"/>
</dbReference>
<dbReference type="Pfam" id="PF00291">
    <property type="entry name" value="PALP"/>
    <property type="match status" value="1"/>
</dbReference>
<dbReference type="InterPro" id="IPR050147">
    <property type="entry name" value="Ser/Thr_Dehydratase"/>
</dbReference>
<feature type="domain" description="Tryptophan synthase beta chain-like PALP" evidence="4">
    <location>
        <begin position="25"/>
        <end position="299"/>
    </location>
</feature>
<name>A0ABW5W5R0_9PSEU</name>